<dbReference type="PANTHER" id="PTHR19143">
    <property type="entry name" value="FIBRINOGEN/TENASCIN/ANGIOPOEITIN"/>
    <property type="match status" value="1"/>
</dbReference>
<evidence type="ECO:0000313" key="4">
    <source>
        <dbReference type="Ensembl" id="ENSSTUP00000068168.1"/>
    </source>
</evidence>
<dbReference type="SMART" id="SM00186">
    <property type="entry name" value="FBG"/>
    <property type="match status" value="1"/>
</dbReference>
<dbReference type="GeneTree" id="ENSGT00940000154615"/>
<reference evidence="4" key="2">
    <citation type="submission" date="2025-09" db="UniProtKB">
        <authorList>
            <consortium name="Ensembl"/>
        </authorList>
    </citation>
    <scope>IDENTIFICATION</scope>
</reference>
<dbReference type="InterPro" id="IPR014716">
    <property type="entry name" value="Fibrinogen_a/b/g_C_1"/>
</dbReference>
<evidence type="ECO:0000256" key="2">
    <source>
        <dbReference type="SAM" id="SignalP"/>
    </source>
</evidence>
<keyword evidence="2" id="KW-0732">Signal</keyword>
<evidence type="ECO:0000313" key="5">
    <source>
        <dbReference type="Proteomes" id="UP000472277"/>
    </source>
</evidence>
<protein>
    <submittedName>
        <fullName evidence="4">Microfibril associated protein 4</fullName>
    </submittedName>
</protein>
<dbReference type="Ensembl" id="ENSSTUT00000072282.1">
    <property type="protein sequence ID" value="ENSSTUP00000068168.1"/>
    <property type="gene ID" value="ENSSTUG00000029714.1"/>
</dbReference>
<dbReference type="PROSITE" id="PS51406">
    <property type="entry name" value="FIBRINOGEN_C_2"/>
    <property type="match status" value="1"/>
</dbReference>
<dbReference type="InterPro" id="IPR002181">
    <property type="entry name" value="Fibrinogen_a/b/g_C_dom"/>
</dbReference>
<keyword evidence="5" id="KW-1185">Reference proteome</keyword>
<dbReference type="Gene3D" id="3.90.215.10">
    <property type="entry name" value="Gamma Fibrinogen, chain A, domain 1"/>
    <property type="match status" value="1"/>
</dbReference>
<dbReference type="OMA" id="MIRPVNL"/>
<dbReference type="InParanoid" id="A0A674B9Q8"/>
<dbReference type="FunFam" id="3.90.215.10:FF:000001">
    <property type="entry name" value="Tenascin isoform 1"/>
    <property type="match status" value="1"/>
</dbReference>
<proteinExistence type="predicted"/>
<gene>
    <name evidence="4" type="primary">MFAP4</name>
</gene>
<dbReference type="GO" id="GO:0048251">
    <property type="term" value="P:elastic fiber assembly"/>
    <property type="evidence" value="ECO:0007669"/>
    <property type="project" value="TreeGrafter"/>
</dbReference>
<feature type="domain" description="Fibrinogen C-terminal" evidence="3">
    <location>
        <begin position="20"/>
        <end position="241"/>
    </location>
</feature>
<dbReference type="AlphaFoldDB" id="A0A674B9Q8"/>
<feature type="chain" id="PRO_5025468566" evidence="2">
    <location>
        <begin position="20"/>
        <end position="242"/>
    </location>
</feature>
<feature type="signal peptide" evidence="2">
    <location>
        <begin position="1"/>
        <end position="19"/>
    </location>
</feature>
<dbReference type="Proteomes" id="UP000472277">
    <property type="component" value="Unassembled WGS sequence"/>
</dbReference>
<dbReference type="InterPro" id="IPR050373">
    <property type="entry name" value="Fibrinogen_C-term_domain"/>
</dbReference>
<dbReference type="SUPFAM" id="SSF56496">
    <property type="entry name" value="Fibrinogen C-terminal domain-like"/>
    <property type="match status" value="1"/>
</dbReference>
<dbReference type="PANTHER" id="PTHR19143:SF225">
    <property type="entry name" value="MICROFIBRIL-ASSOCIATED GLYCOPROTEIN 4"/>
    <property type="match status" value="1"/>
</dbReference>
<evidence type="ECO:0000256" key="1">
    <source>
        <dbReference type="ARBA" id="ARBA00023157"/>
    </source>
</evidence>
<reference evidence="4" key="1">
    <citation type="submission" date="2025-08" db="UniProtKB">
        <authorList>
            <consortium name="Ensembl"/>
        </authorList>
    </citation>
    <scope>IDENTIFICATION</scope>
</reference>
<organism evidence="4 5">
    <name type="scientific">Salmo trutta</name>
    <name type="common">Brown trout</name>
    <dbReference type="NCBI Taxonomy" id="8032"/>
    <lineage>
        <taxon>Eukaryota</taxon>
        <taxon>Metazoa</taxon>
        <taxon>Chordata</taxon>
        <taxon>Craniata</taxon>
        <taxon>Vertebrata</taxon>
        <taxon>Euteleostomi</taxon>
        <taxon>Actinopterygii</taxon>
        <taxon>Neopterygii</taxon>
        <taxon>Teleostei</taxon>
        <taxon>Protacanthopterygii</taxon>
        <taxon>Salmoniformes</taxon>
        <taxon>Salmonidae</taxon>
        <taxon>Salmoninae</taxon>
        <taxon>Salmo</taxon>
    </lineage>
</organism>
<sequence length="242" mass="27530">MFQTLKFLHVLLLSVTVHSKGLMFQPLDCADIYNDGSKTSGVYRIYPAGPNSPRYVYCDMDTDGGKWTVFQRRMDGTVNFYRGWDQYKNGFGHAAGEYWLGLDTIYLLTLKKTYELRVDMEDFDGQKAYAFYASFAISPEVTDPELDGYKLQVTGFKDGGAGDSLTYHSGMKFSTFDRDQDAHESNCAVAVVGGYWFNDCYLSNPNGLYTWGLNSQMGVNWRGWKTFYSVKVISMKIRPVNL</sequence>
<accession>A0A674B9Q8</accession>
<name>A0A674B9Q8_SALTR</name>
<evidence type="ECO:0000259" key="3">
    <source>
        <dbReference type="PROSITE" id="PS51406"/>
    </source>
</evidence>
<dbReference type="InterPro" id="IPR036056">
    <property type="entry name" value="Fibrinogen-like_C"/>
</dbReference>
<dbReference type="CDD" id="cd00087">
    <property type="entry name" value="FReD"/>
    <property type="match status" value="1"/>
</dbReference>
<dbReference type="NCBIfam" id="NF040941">
    <property type="entry name" value="GGGWT_bact"/>
    <property type="match status" value="1"/>
</dbReference>
<dbReference type="Pfam" id="PF00147">
    <property type="entry name" value="Fibrinogen_C"/>
    <property type="match status" value="1"/>
</dbReference>
<keyword evidence="1" id="KW-1015">Disulfide bond</keyword>
<dbReference type="GO" id="GO:0005615">
    <property type="term" value="C:extracellular space"/>
    <property type="evidence" value="ECO:0007669"/>
    <property type="project" value="TreeGrafter"/>
</dbReference>